<protein>
    <submittedName>
        <fullName evidence="2">Uncharacterized protein</fullName>
    </submittedName>
</protein>
<feature type="region of interest" description="Disordered" evidence="1">
    <location>
        <begin position="1"/>
        <end position="24"/>
    </location>
</feature>
<dbReference type="EMBL" id="JBBNAE010000001">
    <property type="protein sequence ID" value="KAK9155061.1"/>
    <property type="molecule type" value="Genomic_DNA"/>
</dbReference>
<dbReference type="AlphaFoldDB" id="A0AAP0KM23"/>
<feature type="region of interest" description="Disordered" evidence="1">
    <location>
        <begin position="173"/>
        <end position="193"/>
    </location>
</feature>
<gene>
    <name evidence="2" type="ORF">Sjap_002541</name>
</gene>
<proteinExistence type="predicted"/>
<name>A0AAP0KM23_9MAGN</name>
<evidence type="ECO:0000256" key="1">
    <source>
        <dbReference type="SAM" id="MobiDB-lite"/>
    </source>
</evidence>
<dbReference type="Proteomes" id="UP001417504">
    <property type="component" value="Unassembled WGS sequence"/>
</dbReference>
<organism evidence="2 3">
    <name type="scientific">Stephania japonica</name>
    <dbReference type="NCBI Taxonomy" id="461633"/>
    <lineage>
        <taxon>Eukaryota</taxon>
        <taxon>Viridiplantae</taxon>
        <taxon>Streptophyta</taxon>
        <taxon>Embryophyta</taxon>
        <taxon>Tracheophyta</taxon>
        <taxon>Spermatophyta</taxon>
        <taxon>Magnoliopsida</taxon>
        <taxon>Ranunculales</taxon>
        <taxon>Menispermaceae</taxon>
        <taxon>Menispermoideae</taxon>
        <taxon>Cissampelideae</taxon>
        <taxon>Stephania</taxon>
    </lineage>
</organism>
<reference evidence="2 3" key="1">
    <citation type="submission" date="2024-01" db="EMBL/GenBank/DDBJ databases">
        <title>Genome assemblies of Stephania.</title>
        <authorList>
            <person name="Yang L."/>
        </authorList>
    </citation>
    <scope>NUCLEOTIDE SEQUENCE [LARGE SCALE GENOMIC DNA]</scope>
    <source>
        <strain evidence="2">QJT</strain>
        <tissue evidence="2">Leaf</tissue>
    </source>
</reference>
<feature type="compositionally biased region" description="Basic and acidic residues" evidence="1">
    <location>
        <begin position="173"/>
        <end position="184"/>
    </location>
</feature>
<comment type="caution">
    <text evidence="2">The sequence shown here is derived from an EMBL/GenBank/DDBJ whole genome shotgun (WGS) entry which is preliminary data.</text>
</comment>
<evidence type="ECO:0000313" key="3">
    <source>
        <dbReference type="Proteomes" id="UP001417504"/>
    </source>
</evidence>
<keyword evidence="3" id="KW-1185">Reference proteome</keyword>
<evidence type="ECO:0000313" key="2">
    <source>
        <dbReference type="EMBL" id="KAK9155061.1"/>
    </source>
</evidence>
<sequence>MKVINPMPLSNVPPSSSVHEKTSSSIKGLPLVVIKAPHKENNPHSSSSKSLIITRTMKIEQDGDQLQPPDQSTGATDVITDAQKNFESAFVHDAADLPSTTENPDESGIHMMVHLPSAFLNKKLILFIRSLLMILLSKEIKLMKKQQQHSMTLNSQQRKVLMISKIQDDAHTVANKDDKEEDNIPLKSFKRKT</sequence>
<accession>A0AAP0KM23</accession>